<dbReference type="Proteomes" id="UP000235484">
    <property type="component" value="Unassembled WGS sequence"/>
</dbReference>
<name>A0A0U5K0W5_LIMRT</name>
<evidence type="ECO:0000313" key="1">
    <source>
        <dbReference type="EMBL" id="CUR42450.1"/>
    </source>
</evidence>
<dbReference type="RefSeq" id="WP_191981053.1">
    <property type="nucleotide sequence ID" value="NZ_CP065330.1"/>
</dbReference>
<gene>
    <name evidence="1" type="ORF">LRLP16767_LR202_02119</name>
</gene>
<proteinExistence type="predicted"/>
<sequence>MEQLTLDISTTCTNLNEIKELLDEVATLSANEVNININYLPSSELSIK</sequence>
<reference evidence="2" key="1">
    <citation type="submission" date="2015-10" db="EMBL/GenBank/DDBJ databases">
        <authorList>
            <person name="Crossman L.C."/>
        </authorList>
    </citation>
    <scope>NUCLEOTIDE SEQUENCE [LARGE SCALE GENOMIC DNA]</scope>
    <source>
        <strain evidence="2">20-2</strain>
    </source>
</reference>
<protein>
    <submittedName>
        <fullName evidence="1">Uncharacterized protein</fullName>
    </submittedName>
</protein>
<dbReference type="AlphaFoldDB" id="A0A0U5K0W5"/>
<dbReference type="EMBL" id="LN887683">
    <property type="protein sequence ID" value="CUR42450.1"/>
    <property type="molecule type" value="Genomic_DNA"/>
</dbReference>
<evidence type="ECO:0000313" key="2">
    <source>
        <dbReference type="Proteomes" id="UP000235484"/>
    </source>
</evidence>
<organism evidence="1 2">
    <name type="scientific">Limosilactobacillus reuteri</name>
    <name type="common">Lactobacillus reuteri</name>
    <dbReference type="NCBI Taxonomy" id="1598"/>
    <lineage>
        <taxon>Bacteria</taxon>
        <taxon>Bacillati</taxon>
        <taxon>Bacillota</taxon>
        <taxon>Bacilli</taxon>
        <taxon>Lactobacillales</taxon>
        <taxon>Lactobacillaceae</taxon>
        <taxon>Limosilactobacillus</taxon>
    </lineage>
</organism>
<accession>A0A0U5K0W5</accession>